<proteinExistence type="predicted"/>
<evidence type="ECO:0000313" key="2">
    <source>
        <dbReference type="WBParaSite" id="JU765_v2.g13627.t1"/>
    </source>
</evidence>
<dbReference type="Proteomes" id="UP000887576">
    <property type="component" value="Unplaced"/>
</dbReference>
<sequence>MLSVVLFLVLLPSVLSNCPSYAVQGFGGDTRCYVFKATTVGFVKGHDVCAELSGTLVSIPNVAVDTWIQSQTMDLFGGIGLNSFWIGANAFTNGTWSWNDGTPIGYKHWKEYQPATDATHICAAAYTIDGSWFSSLCSVERPFICIVPGTPTPSPGHVDPKRAYVADPTVPVNLLLKKEHQ</sequence>
<accession>A0AC34Q6V3</accession>
<dbReference type="WBParaSite" id="JU765_v2.g13627.t1">
    <property type="protein sequence ID" value="JU765_v2.g13627.t1"/>
    <property type="gene ID" value="JU765_v2.g13627"/>
</dbReference>
<reference evidence="2" key="1">
    <citation type="submission" date="2022-11" db="UniProtKB">
        <authorList>
            <consortium name="WormBaseParasite"/>
        </authorList>
    </citation>
    <scope>IDENTIFICATION</scope>
</reference>
<name>A0AC34Q6V3_9BILA</name>
<evidence type="ECO:0000313" key="1">
    <source>
        <dbReference type="Proteomes" id="UP000887576"/>
    </source>
</evidence>
<organism evidence="1 2">
    <name type="scientific">Panagrolaimus sp. JU765</name>
    <dbReference type="NCBI Taxonomy" id="591449"/>
    <lineage>
        <taxon>Eukaryota</taxon>
        <taxon>Metazoa</taxon>
        <taxon>Ecdysozoa</taxon>
        <taxon>Nematoda</taxon>
        <taxon>Chromadorea</taxon>
        <taxon>Rhabditida</taxon>
        <taxon>Tylenchina</taxon>
        <taxon>Panagrolaimomorpha</taxon>
        <taxon>Panagrolaimoidea</taxon>
        <taxon>Panagrolaimidae</taxon>
        <taxon>Panagrolaimus</taxon>
    </lineage>
</organism>
<protein>
    <submittedName>
        <fullName evidence="2">C-type lectin domain-containing protein</fullName>
    </submittedName>
</protein>